<dbReference type="AlphaFoldDB" id="A0A381TKC9"/>
<dbReference type="PANTHER" id="PTHR43819">
    <property type="entry name" value="ARCHAEAL-TYPE GLUTAMATE SYNTHASE [NADPH]"/>
    <property type="match status" value="1"/>
</dbReference>
<dbReference type="GO" id="GO:0006537">
    <property type="term" value="P:glutamate biosynthetic process"/>
    <property type="evidence" value="ECO:0007669"/>
    <property type="project" value="InterPro"/>
</dbReference>
<proteinExistence type="inferred from homology"/>
<organism evidence="3">
    <name type="scientific">marine metagenome</name>
    <dbReference type="NCBI Taxonomy" id="408172"/>
    <lineage>
        <taxon>unclassified sequences</taxon>
        <taxon>metagenomes</taxon>
        <taxon>ecological metagenomes</taxon>
    </lineage>
</organism>
<dbReference type="Gene3D" id="3.20.20.70">
    <property type="entry name" value="Aldolase class I"/>
    <property type="match status" value="1"/>
</dbReference>
<name>A0A381TKC9_9ZZZZ</name>
<comment type="similarity">
    <text evidence="1">Belongs to the glutamate synthase family.</text>
</comment>
<dbReference type="PANTHER" id="PTHR43819:SF1">
    <property type="entry name" value="ARCHAEAL-TYPE GLUTAMATE SYNTHASE [NADPH]"/>
    <property type="match status" value="1"/>
</dbReference>
<sequence>MAMAEPRKGQLESEAELAPAVGYRRYHIDTAPTLDLADLPHRFLVEVDRVELLKLLVKETWEYWGHWDVVTARPCVYGVFSGPIGGFAPRPEHCVGCLRCTIQHPEAVTIRHNPEWKAWGDAYLSPKLVETILSESALGAVPVKGQGYRGRFGGPGWDRIWTDMSEIVRPTRDGIHGREFISTVVDIGSRPMHLATDGDGERPRYLQVQLPILFDSPPESAQSIEMARLLAHAAEELETLAFLPLELVREAGAASSAVVPQLKTSELEALKPSPRMIEILDDAPAALSLTDAIVCERLPFEPGWRETLLASIAAGVRVFHLVTDYHGRGDGRFVRDLVMEAHALLVEKGLRDMVTLIGSGGIAAAEHVPKAIICGFDAVALDTPVLAALQAQPEGSVTDAATARFRLPASLDVEWGVQRLKNLSAAWRDQLLEILGAMGLREVRRLRGELGRAMFQRDLEQEAFGGIDGYE</sequence>
<dbReference type="InterPro" id="IPR002932">
    <property type="entry name" value="Glu_synthdom"/>
</dbReference>
<dbReference type="SUPFAM" id="SSF51395">
    <property type="entry name" value="FMN-linked oxidoreductases"/>
    <property type="match status" value="1"/>
</dbReference>
<reference evidence="3" key="1">
    <citation type="submission" date="2018-05" db="EMBL/GenBank/DDBJ databases">
        <authorList>
            <person name="Lanie J.A."/>
            <person name="Ng W.-L."/>
            <person name="Kazmierczak K.M."/>
            <person name="Andrzejewski T.M."/>
            <person name="Davidsen T.M."/>
            <person name="Wayne K.J."/>
            <person name="Tettelin H."/>
            <person name="Glass J.I."/>
            <person name="Rusch D."/>
            <person name="Podicherti R."/>
            <person name="Tsui H.-C.T."/>
            <person name="Winkler M.E."/>
        </authorList>
    </citation>
    <scope>NUCLEOTIDE SEQUENCE</scope>
</reference>
<evidence type="ECO:0000259" key="2">
    <source>
        <dbReference type="Pfam" id="PF01645"/>
    </source>
</evidence>
<dbReference type="EMBL" id="UINC01004701">
    <property type="protein sequence ID" value="SVA16234.1"/>
    <property type="molecule type" value="Genomic_DNA"/>
</dbReference>
<feature type="domain" description="Glutamate synthase" evidence="2">
    <location>
        <begin position="338"/>
        <end position="440"/>
    </location>
</feature>
<evidence type="ECO:0000256" key="1">
    <source>
        <dbReference type="ARBA" id="ARBA00009716"/>
    </source>
</evidence>
<accession>A0A381TKC9</accession>
<evidence type="ECO:0000313" key="3">
    <source>
        <dbReference type="EMBL" id="SVA16234.1"/>
    </source>
</evidence>
<dbReference type="GO" id="GO:0015930">
    <property type="term" value="F:glutamate synthase activity"/>
    <property type="evidence" value="ECO:0007669"/>
    <property type="project" value="InterPro"/>
</dbReference>
<gene>
    <name evidence="3" type="ORF">METZ01_LOCUS69088</name>
</gene>
<dbReference type="InterPro" id="IPR013785">
    <property type="entry name" value="Aldolase_TIM"/>
</dbReference>
<dbReference type="Pfam" id="PF01645">
    <property type="entry name" value="Glu_synthase"/>
    <property type="match status" value="1"/>
</dbReference>
<protein>
    <recommendedName>
        <fullName evidence="2">Glutamate synthase domain-containing protein</fullName>
    </recommendedName>
</protein>